<evidence type="ECO:0000259" key="9">
    <source>
        <dbReference type="Pfam" id="PF12704"/>
    </source>
</evidence>
<evidence type="ECO:0000256" key="1">
    <source>
        <dbReference type="ARBA" id="ARBA00004651"/>
    </source>
</evidence>
<evidence type="ECO:0000259" key="8">
    <source>
        <dbReference type="Pfam" id="PF02687"/>
    </source>
</evidence>
<evidence type="ECO:0000256" key="5">
    <source>
        <dbReference type="ARBA" id="ARBA00023136"/>
    </source>
</evidence>
<name>A0A143PJU6_LUTPR</name>
<dbReference type="AlphaFoldDB" id="A0A143PJU6"/>
<evidence type="ECO:0000256" key="6">
    <source>
        <dbReference type="ARBA" id="ARBA00038076"/>
    </source>
</evidence>
<organism evidence="10 11">
    <name type="scientific">Luteitalea pratensis</name>
    <dbReference type="NCBI Taxonomy" id="1855912"/>
    <lineage>
        <taxon>Bacteria</taxon>
        <taxon>Pseudomonadati</taxon>
        <taxon>Acidobacteriota</taxon>
        <taxon>Vicinamibacteria</taxon>
        <taxon>Vicinamibacterales</taxon>
        <taxon>Vicinamibacteraceae</taxon>
        <taxon>Luteitalea</taxon>
    </lineage>
</organism>
<gene>
    <name evidence="10" type="primary">macB_23</name>
    <name evidence="10" type="ORF">LuPra_01532</name>
</gene>
<keyword evidence="4 7" id="KW-1133">Transmembrane helix</keyword>
<evidence type="ECO:0000313" key="11">
    <source>
        <dbReference type="Proteomes" id="UP000076079"/>
    </source>
</evidence>
<feature type="transmembrane region" description="Helical" evidence="7">
    <location>
        <begin position="89"/>
        <end position="110"/>
    </location>
</feature>
<feature type="transmembrane region" description="Helical" evidence="7">
    <location>
        <begin position="820"/>
        <end position="843"/>
    </location>
</feature>
<dbReference type="InterPro" id="IPR003838">
    <property type="entry name" value="ABC3_permease_C"/>
</dbReference>
<dbReference type="InterPro" id="IPR017800">
    <property type="entry name" value="ADOP"/>
</dbReference>
<keyword evidence="10" id="KW-0547">Nucleotide-binding</keyword>
<dbReference type="PANTHER" id="PTHR30572">
    <property type="entry name" value="MEMBRANE COMPONENT OF TRANSPORTER-RELATED"/>
    <property type="match status" value="1"/>
</dbReference>
<feature type="domain" description="MacB-like periplasmic core" evidence="9">
    <location>
        <begin position="517"/>
        <end position="703"/>
    </location>
</feature>
<keyword evidence="2" id="KW-1003">Cell membrane</keyword>
<dbReference type="NCBIfam" id="NF038403">
    <property type="entry name" value="perm_prefix_1"/>
    <property type="match status" value="1"/>
</dbReference>
<feature type="domain" description="ABC3 transporter permease C-terminal" evidence="8">
    <location>
        <begin position="362"/>
        <end position="479"/>
    </location>
</feature>
<evidence type="ECO:0000256" key="7">
    <source>
        <dbReference type="SAM" id="Phobius"/>
    </source>
</evidence>
<dbReference type="InterPro" id="IPR047928">
    <property type="entry name" value="Perm_prefix_1"/>
</dbReference>
<dbReference type="OrthoDB" id="98660at2"/>
<dbReference type="RefSeq" id="WP_110170188.1">
    <property type="nucleotide sequence ID" value="NZ_CP015136.1"/>
</dbReference>
<dbReference type="Pfam" id="PF02687">
    <property type="entry name" value="FtsX"/>
    <property type="match status" value="2"/>
</dbReference>
<reference evidence="11" key="2">
    <citation type="submission" date="2016-04" db="EMBL/GenBank/DDBJ databases">
        <title>First Complete Genome Sequence of a Subdivision 6 Acidobacterium.</title>
        <authorList>
            <person name="Huang S."/>
            <person name="Vieira S."/>
            <person name="Bunk B."/>
            <person name="Riedel T."/>
            <person name="Sproeer C."/>
            <person name="Overmann J."/>
        </authorList>
    </citation>
    <scope>NUCLEOTIDE SEQUENCE [LARGE SCALE GENOMIC DNA]</scope>
    <source>
        <strain evidence="11">DSM 100886 HEG_-6_39</strain>
    </source>
</reference>
<dbReference type="GO" id="GO:0005886">
    <property type="term" value="C:plasma membrane"/>
    <property type="evidence" value="ECO:0007669"/>
    <property type="project" value="UniProtKB-SubCell"/>
</dbReference>
<dbReference type="GO" id="GO:0005524">
    <property type="term" value="F:ATP binding"/>
    <property type="evidence" value="ECO:0007669"/>
    <property type="project" value="UniProtKB-KW"/>
</dbReference>
<evidence type="ECO:0000256" key="4">
    <source>
        <dbReference type="ARBA" id="ARBA00022989"/>
    </source>
</evidence>
<dbReference type="KEGG" id="abac:LuPra_01532"/>
<dbReference type="InterPro" id="IPR050250">
    <property type="entry name" value="Macrolide_Exporter_MacB"/>
</dbReference>
<evidence type="ECO:0000256" key="3">
    <source>
        <dbReference type="ARBA" id="ARBA00022692"/>
    </source>
</evidence>
<feature type="transmembrane region" description="Helical" evidence="7">
    <location>
        <begin position="503"/>
        <end position="526"/>
    </location>
</feature>
<accession>A0A143PJU6</accession>
<evidence type="ECO:0000256" key="2">
    <source>
        <dbReference type="ARBA" id="ARBA00022475"/>
    </source>
</evidence>
<dbReference type="EC" id="3.6.3.-" evidence="10"/>
<dbReference type="EMBL" id="CP015136">
    <property type="protein sequence ID" value="AMY08338.1"/>
    <property type="molecule type" value="Genomic_DNA"/>
</dbReference>
<dbReference type="GO" id="GO:0016787">
    <property type="term" value="F:hydrolase activity"/>
    <property type="evidence" value="ECO:0007669"/>
    <property type="project" value="UniProtKB-KW"/>
</dbReference>
<dbReference type="NCBIfam" id="TIGR03434">
    <property type="entry name" value="ADOP"/>
    <property type="match status" value="1"/>
</dbReference>
<keyword evidence="5 7" id="KW-0472">Membrane</keyword>
<keyword evidence="11" id="KW-1185">Reference proteome</keyword>
<dbReference type="STRING" id="1855912.LuPra_01532"/>
<comment type="subcellular location">
    <subcellularLocation>
        <location evidence="1">Cell membrane</location>
        <topology evidence="1">Multi-pass membrane protein</topology>
    </subcellularLocation>
</comment>
<keyword evidence="3 7" id="KW-0812">Transmembrane</keyword>
<dbReference type="InterPro" id="IPR025857">
    <property type="entry name" value="MacB_PCD"/>
</dbReference>
<proteinExistence type="inferred from homology"/>
<feature type="transmembrane region" description="Helical" evidence="7">
    <location>
        <begin position="454"/>
        <end position="475"/>
    </location>
</feature>
<feature type="transmembrane region" description="Helical" evidence="7">
    <location>
        <begin position="357"/>
        <end position="381"/>
    </location>
</feature>
<sequence>MRRLRLLRHRLRSVFLSSRVEDELDRELRLHLDALTREALEAGVDASEAQQAARRAFGSMDLARERCRDTRRVGLIDDLMRDLRYATRWLARSPVFTATALLSLALGLGATTGVYSIADAVLWRMLPVASPQDLVFIKAAGTESVGGAPPYPVFARLREETSAFTGMAAFASDDLYLEVDGETEQVSGQVASGTYFDVLGLSPAAGRLTTMADEQARRPVAVVSHAYAQRRFGGAAQALGRSIGFRDRPFTIVGVTPAAFTGLVPGRHIDVTLPITFENNLLANADTWWFEAVARVAPGTSLEAATAQVDAIFQTFMGGMAPGSPTASLRRTHFNRLILVPAGQGLDQLRRRFQTPLHALVLVSGAVLLITCLNLGTLLLVRGATRERELAVRIASGAGTGRLCRQLLTEALLLFATGALLAVGVAHVAVTFLTGLFAGGRSPILVDARWDWRVGVFAASVTLASGLITGLWPAIRLLRRGHASSSSHGHGTRLAGSAHLSRVARFAVAGQFALSLVLLVAAIMAMRTMANLRAVDLGFRPTQVLTMSITPLHLGTPPQDREARAAFWRDTLRRVRAVPGVQSASLSVLTPLSGRDRGRFVSIAGYEPQSDRDRTIKVNLVADDYFQTFGIDIRAGRTLTASDGTGTPVAVVNQAAVTKFFGGRNPLGETLDFGEYGRFQIVGIVNDHKHRAIRDVAPPMTYLSLWHQADSPERVTLSVASSRPPALLARILADQVRAVHSRTLVSDVLAIDEQIDVTLVGERLLSMLATTLAILAIGLAMVGLYGVLTDAVARRRTEFAVRMALGAPRSHVAWMTYREVLWQVAAGVALGLPAALALTPYGASLMFGVTPHEPWTYVLGMVVLAAVALLAAAVPTRRALRIAPAEAIRE</sequence>
<feature type="transmembrane region" description="Helical" evidence="7">
    <location>
        <begin position="412"/>
        <end position="434"/>
    </location>
</feature>
<dbReference type="Pfam" id="PF12704">
    <property type="entry name" value="MacB_PCD"/>
    <property type="match status" value="2"/>
</dbReference>
<keyword evidence="10" id="KW-0378">Hydrolase</keyword>
<keyword evidence="10" id="KW-0067">ATP-binding</keyword>
<dbReference type="Proteomes" id="UP000076079">
    <property type="component" value="Chromosome"/>
</dbReference>
<protein>
    <submittedName>
        <fullName evidence="10">Macrolide export ATP-binding/permease protein MacB</fullName>
        <ecNumber evidence="10">3.6.3.-</ecNumber>
    </submittedName>
</protein>
<feature type="domain" description="MacB-like periplasmic core" evidence="9">
    <location>
        <begin position="97"/>
        <end position="311"/>
    </location>
</feature>
<feature type="transmembrane region" description="Helical" evidence="7">
    <location>
        <begin position="764"/>
        <end position="788"/>
    </location>
</feature>
<dbReference type="GO" id="GO:0022857">
    <property type="term" value="F:transmembrane transporter activity"/>
    <property type="evidence" value="ECO:0007669"/>
    <property type="project" value="TreeGrafter"/>
</dbReference>
<reference evidence="10 11" key="1">
    <citation type="journal article" date="2016" name="Genome Announc.">
        <title>First Complete Genome Sequence of a Subdivision 6 Acidobacterium Strain.</title>
        <authorList>
            <person name="Huang S."/>
            <person name="Vieira S."/>
            <person name="Bunk B."/>
            <person name="Riedel T."/>
            <person name="Sproer C."/>
            <person name="Overmann J."/>
        </authorList>
    </citation>
    <scope>NUCLEOTIDE SEQUENCE [LARGE SCALE GENOMIC DNA]</scope>
    <source>
        <strain evidence="11">DSM 100886 HEG_-6_39</strain>
    </source>
</reference>
<evidence type="ECO:0000313" key="10">
    <source>
        <dbReference type="EMBL" id="AMY08338.1"/>
    </source>
</evidence>
<comment type="similarity">
    <text evidence="6">Belongs to the ABC-4 integral membrane protein family.</text>
</comment>
<feature type="transmembrane region" description="Helical" evidence="7">
    <location>
        <begin position="855"/>
        <end position="874"/>
    </location>
</feature>
<feature type="domain" description="ABC3 transporter permease C-terminal" evidence="8">
    <location>
        <begin position="772"/>
        <end position="884"/>
    </location>
</feature>
<dbReference type="PANTHER" id="PTHR30572:SF4">
    <property type="entry name" value="ABC TRANSPORTER PERMEASE YTRF"/>
    <property type="match status" value="1"/>
</dbReference>